<evidence type="ECO:0000313" key="3">
    <source>
        <dbReference type="Proteomes" id="UP001320119"/>
    </source>
</evidence>
<feature type="region of interest" description="Disordered" evidence="1">
    <location>
        <begin position="23"/>
        <end position="87"/>
    </location>
</feature>
<proteinExistence type="predicted"/>
<dbReference type="RefSeq" id="WP_236983409.1">
    <property type="nucleotide sequence ID" value="NZ_AP023086.1"/>
</dbReference>
<dbReference type="KEGG" id="marq:MARGE09_P3009"/>
<sequence>MNSVMSAGYQGMVQSQQTMQRYAQNIASTNTELRSGSASGAGLVPPSQSPQELERGNGSDAMPAGEVPASQKTQVANGDRLAASDGGSSMAQNMVALKQQEQIFTASASVVEVGAEAVGSLIDDYT</sequence>
<dbReference type="Proteomes" id="UP001320119">
    <property type="component" value="Chromosome"/>
</dbReference>
<gene>
    <name evidence="2" type="ORF">MARGE09_P3009</name>
</gene>
<evidence type="ECO:0000256" key="1">
    <source>
        <dbReference type="SAM" id="MobiDB-lite"/>
    </source>
</evidence>
<protein>
    <submittedName>
        <fullName evidence="2">Uncharacterized protein</fullName>
    </submittedName>
</protein>
<evidence type="ECO:0000313" key="2">
    <source>
        <dbReference type="EMBL" id="BCD98808.1"/>
    </source>
</evidence>
<reference evidence="2 3" key="1">
    <citation type="journal article" date="2022" name="IScience">
        <title>An ultrasensitive nanofiber-based assay for enzymatic hydrolysis and deep-sea microbial degradation of cellulose.</title>
        <authorList>
            <person name="Tsudome M."/>
            <person name="Tachioka M."/>
            <person name="Miyazaki M."/>
            <person name="Uchimura K."/>
            <person name="Tsuda M."/>
            <person name="Takaki Y."/>
            <person name="Deguchi S."/>
        </authorList>
    </citation>
    <scope>NUCLEOTIDE SEQUENCE [LARGE SCALE GENOMIC DNA]</scope>
    <source>
        <strain evidence="2 3">GE09</strain>
    </source>
</reference>
<accession>A0AAN2BL68</accession>
<keyword evidence="3" id="KW-1185">Reference proteome</keyword>
<organism evidence="2 3">
    <name type="scientific">Marinagarivorans cellulosilyticus</name>
    <dbReference type="NCBI Taxonomy" id="2721545"/>
    <lineage>
        <taxon>Bacteria</taxon>
        <taxon>Pseudomonadati</taxon>
        <taxon>Pseudomonadota</taxon>
        <taxon>Gammaproteobacteria</taxon>
        <taxon>Cellvibrionales</taxon>
        <taxon>Cellvibrionaceae</taxon>
        <taxon>Marinagarivorans</taxon>
    </lineage>
</organism>
<dbReference type="EMBL" id="AP023086">
    <property type="protein sequence ID" value="BCD98808.1"/>
    <property type="molecule type" value="Genomic_DNA"/>
</dbReference>
<name>A0AAN2BL68_9GAMM</name>
<feature type="compositionally biased region" description="Polar residues" evidence="1">
    <location>
        <begin position="23"/>
        <end position="38"/>
    </location>
</feature>
<dbReference type="AlphaFoldDB" id="A0AAN2BL68"/>